<dbReference type="InterPro" id="IPR025997">
    <property type="entry name" value="SBP_2_dom"/>
</dbReference>
<keyword evidence="4" id="KW-0812">Transmembrane</keyword>
<dbReference type="RefSeq" id="WP_003707221.1">
    <property type="nucleotide sequence ID" value="NZ_CP017107.1"/>
</dbReference>
<sequence>MKYKLTKFIKKKDFVRLTSIAIFLLGIILVVWIGSFYMPFVKQPVKIGSTYMTLNNSFYKTINEEVKKQVSQNGDILYTRDPGLSVSKQCQQIYDFIDKKVDVILINPVNGESKQIQHALKIAHDKGIKIVVVDSQLSNSSFVNANVVSDNFKAGVLDAKYMMKNSPQAKILVLRHWNALSVKERYRGFVSEIKDNPNYQITENLETLGQTDVALKNVQELLKVNPDKFDIIMAMDDQSAVGALAAMDALNLHNKIMVYGIDGSTNMKHLLLSNPNAQATVAQSPIKLGQKSIQVCYKLVKGKKVSKDVVVPVFLLTKKNINDYDISGWQ</sequence>
<dbReference type="Gene3D" id="3.40.50.2300">
    <property type="match status" value="2"/>
</dbReference>
<evidence type="ECO:0000256" key="2">
    <source>
        <dbReference type="ARBA" id="ARBA00007639"/>
    </source>
</evidence>
<comment type="subcellular location">
    <subcellularLocation>
        <location evidence="1">Cell envelope</location>
    </subcellularLocation>
</comment>
<dbReference type="PANTHER" id="PTHR46847">
    <property type="entry name" value="D-ALLOSE-BINDING PERIPLASMIC PROTEIN-RELATED"/>
    <property type="match status" value="1"/>
</dbReference>
<dbReference type="GO" id="GO:0030246">
    <property type="term" value="F:carbohydrate binding"/>
    <property type="evidence" value="ECO:0007669"/>
    <property type="project" value="UniProtKB-ARBA"/>
</dbReference>
<reference evidence="6 7" key="1">
    <citation type="submission" date="2016-09" db="EMBL/GenBank/DDBJ databases">
        <title>Complete Genome Sequence of Lactobacillus salivarius Jin.</title>
        <authorList>
            <person name="Jin N."/>
            <person name="Li C."/>
            <person name="Wang M."/>
            <person name="Ren D."/>
            <person name="Di Y."/>
            <person name="Pan R."/>
            <person name="Du S."/>
            <person name="Lu H."/>
            <person name="Li X."/>
            <person name="Tian M."/>
        </authorList>
    </citation>
    <scope>NUCLEOTIDE SEQUENCE [LARGE SCALE GENOMIC DNA]</scope>
    <source>
        <strain evidence="6 7">CICC 23174</strain>
    </source>
</reference>
<feature type="domain" description="Periplasmic binding protein" evidence="5">
    <location>
        <begin position="52"/>
        <end position="304"/>
    </location>
</feature>
<comment type="similarity">
    <text evidence="2">Belongs to the bacterial solute-binding protein 2 family.</text>
</comment>
<dbReference type="PANTHER" id="PTHR46847:SF1">
    <property type="entry name" value="D-ALLOSE-BINDING PERIPLASMIC PROTEIN-RELATED"/>
    <property type="match status" value="1"/>
</dbReference>
<dbReference type="Pfam" id="PF13407">
    <property type="entry name" value="Peripla_BP_4"/>
    <property type="match status" value="1"/>
</dbReference>
<protein>
    <submittedName>
        <fullName evidence="6">GntR family transcriptional regulator</fullName>
    </submittedName>
</protein>
<dbReference type="AlphaFoldDB" id="A0A1D7TQ08"/>
<keyword evidence="4" id="KW-1133">Transmembrane helix</keyword>
<accession>A0A1D7TQ08</accession>
<keyword evidence="4" id="KW-0472">Membrane</keyword>
<dbReference type="GO" id="GO:0030313">
    <property type="term" value="C:cell envelope"/>
    <property type="evidence" value="ECO:0007669"/>
    <property type="project" value="UniProtKB-SubCell"/>
</dbReference>
<organism evidence="6 7">
    <name type="scientific">Ligilactobacillus salivarius</name>
    <dbReference type="NCBI Taxonomy" id="1624"/>
    <lineage>
        <taxon>Bacteria</taxon>
        <taxon>Bacillati</taxon>
        <taxon>Bacillota</taxon>
        <taxon>Bacilli</taxon>
        <taxon>Lactobacillales</taxon>
        <taxon>Lactobacillaceae</taxon>
        <taxon>Ligilactobacillus</taxon>
    </lineage>
</organism>
<evidence type="ECO:0000313" key="6">
    <source>
        <dbReference type="EMBL" id="AOO73063.1"/>
    </source>
</evidence>
<evidence type="ECO:0000259" key="5">
    <source>
        <dbReference type="Pfam" id="PF13407"/>
    </source>
</evidence>
<name>A0A1D7TQ08_9LACO</name>
<proteinExistence type="inferred from homology"/>
<evidence type="ECO:0000256" key="1">
    <source>
        <dbReference type="ARBA" id="ARBA00004196"/>
    </source>
</evidence>
<dbReference type="EMBL" id="CP017107">
    <property type="protein sequence ID" value="AOO73063.1"/>
    <property type="molecule type" value="Genomic_DNA"/>
</dbReference>
<gene>
    <name evidence="6" type="ORF">BHF65_01940</name>
</gene>
<evidence type="ECO:0000256" key="3">
    <source>
        <dbReference type="ARBA" id="ARBA00022729"/>
    </source>
</evidence>
<evidence type="ECO:0000256" key="4">
    <source>
        <dbReference type="SAM" id="Phobius"/>
    </source>
</evidence>
<evidence type="ECO:0000313" key="7">
    <source>
        <dbReference type="Proteomes" id="UP000094723"/>
    </source>
</evidence>
<dbReference type="InterPro" id="IPR028082">
    <property type="entry name" value="Peripla_BP_I"/>
</dbReference>
<dbReference type="SUPFAM" id="SSF53822">
    <property type="entry name" value="Periplasmic binding protein-like I"/>
    <property type="match status" value="1"/>
</dbReference>
<feature type="transmembrane region" description="Helical" evidence="4">
    <location>
        <begin position="20"/>
        <end position="40"/>
    </location>
</feature>
<keyword evidence="3" id="KW-0732">Signal</keyword>
<dbReference type="Proteomes" id="UP000094723">
    <property type="component" value="Chromosome"/>
</dbReference>